<dbReference type="Gene3D" id="2.10.109.10">
    <property type="entry name" value="Umud Fragment, subunit A"/>
    <property type="match status" value="1"/>
</dbReference>
<accession>A0A328ABY0</accession>
<dbReference type="Pfam" id="PF00717">
    <property type="entry name" value="Peptidase_S24"/>
    <property type="match status" value="1"/>
</dbReference>
<dbReference type="InterPro" id="IPR036286">
    <property type="entry name" value="LexA/Signal_pep-like_sf"/>
</dbReference>
<dbReference type="InterPro" id="IPR010982">
    <property type="entry name" value="Lambda_DNA-bd_dom_sf"/>
</dbReference>
<evidence type="ECO:0000313" key="3">
    <source>
        <dbReference type="Proteomes" id="UP000249725"/>
    </source>
</evidence>
<dbReference type="Proteomes" id="UP000249725">
    <property type="component" value="Unassembled WGS sequence"/>
</dbReference>
<dbReference type="SUPFAM" id="SSF51306">
    <property type="entry name" value="LexA/Signal peptidase"/>
    <property type="match status" value="1"/>
</dbReference>
<protein>
    <recommendedName>
        <fullName evidence="1">HTH cro/C1-type domain-containing protein</fullName>
    </recommendedName>
</protein>
<dbReference type="Gene3D" id="1.10.260.40">
    <property type="entry name" value="lambda repressor-like DNA-binding domains"/>
    <property type="match status" value="1"/>
</dbReference>
<feature type="domain" description="HTH cro/C1-type" evidence="1">
    <location>
        <begin position="26"/>
        <end position="80"/>
    </location>
</feature>
<dbReference type="GO" id="GO:0003677">
    <property type="term" value="F:DNA binding"/>
    <property type="evidence" value="ECO:0007669"/>
    <property type="project" value="InterPro"/>
</dbReference>
<evidence type="ECO:0000313" key="2">
    <source>
        <dbReference type="EMBL" id="RAK52105.1"/>
    </source>
</evidence>
<sequence length="247" mass="27321">MSAVLTARPMANAATQSAHVETGQRIREARKRAGLTQKELADRLGVVQSVVSDWERGALESWRDYTDQLSRVLSVTHGYFAAGTSAQRGPLLAQELEVVGEVQGGTFRLAVEYSPEDRYVLPAIATPGYDRVPRRYLKVIGDSVNLEFPDGTYVCVVSAADTDVRSGDFVVVYARQGELREATIKQIMVEAEGRIALWPRSTDPQHQAPIYLNDDDQDAPEIAYVVIGAYKPVDRPAPPIRLPRARR</sequence>
<organism evidence="2 3">
    <name type="scientific">Phenylobacterium deserti</name>
    <dbReference type="NCBI Taxonomy" id="1914756"/>
    <lineage>
        <taxon>Bacteria</taxon>
        <taxon>Pseudomonadati</taxon>
        <taxon>Pseudomonadota</taxon>
        <taxon>Alphaproteobacteria</taxon>
        <taxon>Caulobacterales</taxon>
        <taxon>Caulobacteraceae</taxon>
        <taxon>Phenylobacterium</taxon>
    </lineage>
</organism>
<dbReference type="InterPro" id="IPR015927">
    <property type="entry name" value="Peptidase_S24_S26A/B/C"/>
</dbReference>
<evidence type="ECO:0000259" key="1">
    <source>
        <dbReference type="PROSITE" id="PS50943"/>
    </source>
</evidence>
<name>A0A328ABY0_9CAUL</name>
<dbReference type="AlphaFoldDB" id="A0A328ABY0"/>
<proteinExistence type="predicted"/>
<dbReference type="Pfam" id="PF01381">
    <property type="entry name" value="HTH_3"/>
    <property type="match status" value="1"/>
</dbReference>
<dbReference type="CDD" id="cd06529">
    <property type="entry name" value="S24_LexA-like"/>
    <property type="match status" value="1"/>
</dbReference>
<keyword evidence="3" id="KW-1185">Reference proteome</keyword>
<gene>
    <name evidence="2" type="ORF">DJ018_13195</name>
</gene>
<dbReference type="InterPro" id="IPR001387">
    <property type="entry name" value="Cro/C1-type_HTH"/>
</dbReference>
<dbReference type="InterPro" id="IPR039418">
    <property type="entry name" value="LexA-like"/>
</dbReference>
<reference evidence="3" key="1">
    <citation type="submission" date="2018-05" db="EMBL/GenBank/DDBJ databases">
        <authorList>
            <person name="Li X."/>
        </authorList>
    </citation>
    <scope>NUCLEOTIDE SEQUENCE [LARGE SCALE GENOMIC DNA]</scope>
    <source>
        <strain evidence="3">YIM 73061</strain>
    </source>
</reference>
<dbReference type="SMART" id="SM00530">
    <property type="entry name" value="HTH_XRE"/>
    <property type="match status" value="1"/>
</dbReference>
<dbReference type="CDD" id="cd00093">
    <property type="entry name" value="HTH_XRE"/>
    <property type="match status" value="1"/>
</dbReference>
<dbReference type="PROSITE" id="PS50943">
    <property type="entry name" value="HTH_CROC1"/>
    <property type="match status" value="1"/>
</dbReference>
<dbReference type="SUPFAM" id="SSF47413">
    <property type="entry name" value="lambda repressor-like DNA-binding domains"/>
    <property type="match status" value="1"/>
</dbReference>
<comment type="caution">
    <text evidence="2">The sequence shown here is derived from an EMBL/GenBank/DDBJ whole genome shotgun (WGS) entry which is preliminary data.</text>
</comment>
<dbReference type="OrthoDB" id="7475093at2"/>
<dbReference type="EMBL" id="QFYR01000003">
    <property type="protein sequence ID" value="RAK52105.1"/>
    <property type="molecule type" value="Genomic_DNA"/>
</dbReference>